<dbReference type="RefSeq" id="WP_155446920.1">
    <property type="nucleotide sequence ID" value="NZ_JAOQNR010000011.1"/>
</dbReference>
<accession>A0A6N8DSR1</accession>
<dbReference type="Proteomes" id="UP000439113">
    <property type="component" value="Unassembled WGS sequence"/>
</dbReference>
<evidence type="ECO:0000313" key="2">
    <source>
        <dbReference type="Proteomes" id="UP000439113"/>
    </source>
</evidence>
<sequence>MADPHVGFFCKSYAFDFKHLRGMLESFAAHNPDNLPLTLSLPSRDIKPFLVLLGAPKNVTIVADEDYCGFDLSALPGWYAQQVCKLASWRATGLDHHAVLDSDSYFIADVTRADLTPPPGKTAIVWGSGVRTVLEPSGSERLLAYVRDGWTPGPQDFPPVRPQPRLDFSQLHAIRSLSQEQMSLEARSGAIYKFFGAKQWFFYQPGQIFARKILVEFERCMASGDLDLVETIKIAPWEYNWYGEYAAAYHSAETDFRVSPVFHVANKEAARSAADQGLTEAVLARRFKWVQMASRHLDLLKL</sequence>
<evidence type="ECO:0000313" key="1">
    <source>
        <dbReference type="EMBL" id="MTV32233.1"/>
    </source>
</evidence>
<protein>
    <recommendedName>
        <fullName evidence="3">Nucleotide-diphospho-sugar transferase domain-containing protein</fullName>
    </recommendedName>
</protein>
<dbReference type="EMBL" id="WNKS01000014">
    <property type="protein sequence ID" value="MTV32233.1"/>
    <property type="molecule type" value="Genomic_DNA"/>
</dbReference>
<gene>
    <name evidence="1" type="ORF">GJ654_14685</name>
</gene>
<evidence type="ECO:0008006" key="3">
    <source>
        <dbReference type="Google" id="ProtNLM"/>
    </source>
</evidence>
<reference evidence="1 2" key="1">
    <citation type="submission" date="2019-11" db="EMBL/GenBank/DDBJ databases">
        <title>Whole-genome sequence of a Rhodoblastus acidophilus DSM 142.</title>
        <authorList>
            <person name="Kyndt J.A."/>
            <person name="Meyer T.E."/>
        </authorList>
    </citation>
    <scope>NUCLEOTIDE SEQUENCE [LARGE SCALE GENOMIC DNA]</scope>
    <source>
        <strain evidence="1 2">DSM 142</strain>
    </source>
</reference>
<name>A0A6N8DSR1_RHOAC</name>
<organism evidence="1 2">
    <name type="scientific">Rhodoblastus acidophilus</name>
    <name type="common">Rhodopseudomonas acidophila</name>
    <dbReference type="NCBI Taxonomy" id="1074"/>
    <lineage>
        <taxon>Bacteria</taxon>
        <taxon>Pseudomonadati</taxon>
        <taxon>Pseudomonadota</taxon>
        <taxon>Alphaproteobacteria</taxon>
        <taxon>Hyphomicrobiales</taxon>
        <taxon>Rhodoblastaceae</taxon>
        <taxon>Rhodoblastus</taxon>
    </lineage>
</organism>
<dbReference type="OrthoDB" id="7333583at2"/>
<proteinExistence type="predicted"/>
<comment type="caution">
    <text evidence="1">The sequence shown here is derived from an EMBL/GenBank/DDBJ whole genome shotgun (WGS) entry which is preliminary data.</text>
</comment>
<dbReference type="AlphaFoldDB" id="A0A6N8DSR1"/>